<evidence type="ECO:0000313" key="2">
    <source>
        <dbReference type="Proteomes" id="UP000515518"/>
    </source>
</evidence>
<evidence type="ECO:0000313" key="1">
    <source>
        <dbReference type="EMBL" id="QND42998.1"/>
    </source>
</evidence>
<dbReference type="AlphaFoldDB" id="A0A7G6RL66"/>
<reference evidence="2" key="1">
    <citation type="journal article" date="2020" name="Mol. Plant Microbe">
        <title>Rhizobial microsymbionts of the narrowly endemic Oxytropis species growing in Kamchatka are characterized by significant genetic diversity and possess a set of genes that are associated with T3SS and T6SS secretion systems and can affect the development of symbiosis.</title>
        <authorList>
            <person name="Safronova V."/>
            <person name="Guro P."/>
            <person name="Sazanova A."/>
            <person name="Kuznetsova I."/>
            <person name="Belimov A."/>
            <person name="Yakubov V."/>
            <person name="Chirak E."/>
            <person name="Afonin A."/>
            <person name="Gogolev Y."/>
            <person name="Andronov E."/>
            <person name="Tikhonovich I."/>
        </authorList>
    </citation>
    <scope>NUCLEOTIDE SEQUENCE [LARGE SCALE GENOMIC DNA]</scope>
    <source>
        <strain evidence="2">RCAM0610</strain>
    </source>
</reference>
<name>A0A7G6RL66_RHILV</name>
<dbReference type="Proteomes" id="UP000515518">
    <property type="component" value="Chromosome"/>
</dbReference>
<dbReference type="EMBL" id="CP050549">
    <property type="protein sequence ID" value="QND42998.1"/>
    <property type="molecule type" value="Genomic_DNA"/>
</dbReference>
<sequence length="67" mass="7297">MSEHYRNCPFCGAEEGKPEDGGPLTLARDDNALIKPWSIDCLSCGAQGPRADDMMGAVDLWNNRAND</sequence>
<dbReference type="Pfam" id="PF14354">
    <property type="entry name" value="Lar_restr_allev"/>
    <property type="match status" value="1"/>
</dbReference>
<accession>A0A7G6RL66</accession>
<proteinExistence type="predicted"/>
<organism evidence="1 2">
    <name type="scientific">Rhizobium leguminosarum bv. viciae</name>
    <dbReference type="NCBI Taxonomy" id="387"/>
    <lineage>
        <taxon>Bacteria</taxon>
        <taxon>Pseudomonadati</taxon>
        <taxon>Pseudomonadota</taxon>
        <taxon>Alphaproteobacteria</taxon>
        <taxon>Hyphomicrobiales</taxon>
        <taxon>Rhizobiaceae</taxon>
        <taxon>Rhizobium/Agrobacterium group</taxon>
        <taxon>Rhizobium</taxon>
    </lineage>
</organism>
<gene>
    <name evidence="1" type="ORF">HB770_21085</name>
</gene>
<evidence type="ECO:0008006" key="3">
    <source>
        <dbReference type="Google" id="ProtNLM"/>
    </source>
</evidence>
<protein>
    <recommendedName>
        <fullName evidence="3">Restriction alleviation protein, Lar family</fullName>
    </recommendedName>
</protein>